<keyword evidence="2" id="KW-0472">Membrane</keyword>
<accession>A0ABS8CKM9</accession>
<gene>
    <name evidence="3" type="primary">ccmI</name>
    <name evidence="3" type="ORF">H0485_08085</name>
</gene>
<keyword evidence="1" id="KW-0201">Cytochrome c-type biogenesis</keyword>
<evidence type="ECO:0000256" key="2">
    <source>
        <dbReference type="SAM" id="Phobius"/>
    </source>
</evidence>
<protein>
    <submittedName>
        <fullName evidence="3">C-type cytochrome biogenesis protein CcmI</fullName>
    </submittedName>
</protein>
<dbReference type="InterPro" id="IPR011990">
    <property type="entry name" value="TPR-like_helical_dom_sf"/>
</dbReference>
<organism evidence="3 4">
    <name type="scientific">Pseudogemmobacter faecipullorum</name>
    <dbReference type="NCBI Taxonomy" id="2755041"/>
    <lineage>
        <taxon>Bacteria</taxon>
        <taxon>Pseudomonadati</taxon>
        <taxon>Pseudomonadota</taxon>
        <taxon>Alphaproteobacteria</taxon>
        <taxon>Rhodobacterales</taxon>
        <taxon>Paracoccaceae</taxon>
        <taxon>Pseudogemmobacter</taxon>
    </lineage>
</organism>
<dbReference type="EMBL" id="JACDXX010000006">
    <property type="protein sequence ID" value="MCB5409957.1"/>
    <property type="molecule type" value="Genomic_DNA"/>
</dbReference>
<dbReference type="InterPro" id="IPR017560">
    <property type="entry name" value="Cyt_c_biogenesis_CcmI"/>
</dbReference>
<proteinExistence type="predicted"/>
<dbReference type="Proteomes" id="UP001198571">
    <property type="component" value="Unassembled WGS sequence"/>
</dbReference>
<dbReference type="RefSeq" id="WP_226934863.1">
    <property type="nucleotide sequence ID" value="NZ_JACDXX010000006.1"/>
</dbReference>
<evidence type="ECO:0000256" key="1">
    <source>
        <dbReference type="ARBA" id="ARBA00022748"/>
    </source>
</evidence>
<keyword evidence="2" id="KW-1133">Transmembrane helix</keyword>
<evidence type="ECO:0000313" key="3">
    <source>
        <dbReference type="EMBL" id="MCB5409957.1"/>
    </source>
</evidence>
<reference evidence="3 4" key="1">
    <citation type="submission" date="2020-07" db="EMBL/GenBank/DDBJ databases">
        <title>Pseudogemmobacter sp. nov., isolated from poultry manure in Taiwan.</title>
        <authorList>
            <person name="Lin S.-Y."/>
            <person name="Tang Y.-S."/>
            <person name="Young C.-C."/>
        </authorList>
    </citation>
    <scope>NUCLEOTIDE SEQUENCE [LARGE SCALE GENOMIC DNA]</scope>
    <source>
        <strain evidence="3 4">CC-YST710</strain>
    </source>
</reference>
<sequence>MADIGDTGSLWSGGFWLIAALLLIGVGLLLLLSLIGARRTSLAPALSADRLLYRDQLATIERDLARGAIDSAEAARLKTEVARRLLEADRRNPEAISGGQKGLAAMLLPVLAILGVLGGTLALYHRLGAPGLPDQPLAERIAEADQRIATRRDQASFVASLPPAPARNSDPEFESLMQALRQGVDATSSQDQTGLALLARNEAVLGNFAAARTAQERLIAVKGTDAEADDHVMLAEILISQAGGYVSPEAEAALKAALALDPRSGLARYYTGLIQAQGGRFDRAFAIWQPLLAEGPQSASYMPALRAQIGDVAAYAGVSYTPPPAPVEDDETRAMAETMVAQLGARLASEGGSSGEWARLIYSLSVLGRSDEAKEILAEARQIFPGGEDRAVVDEAARAAGLQEVQP</sequence>
<evidence type="ECO:0000313" key="4">
    <source>
        <dbReference type="Proteomes" id="UP001198571"/>
    </source>
</evidence>
<keyword evidence="2" id="KW-0812">Transmembrane</keyword>
<feature type="transmembrane region" description="Helical" evidence="2">
    <location>
        <begin position="15"/>
        <end position="37"/>
    </location>
</feature>
<dbReference type="Gene3D" id="1.25.40.10">
    <property type="entry name" value="Tetratricopeptide repeat domain"/>
    <property type="match status" value="1"/>
</dbReference>
<keyword evidence="4" id="KW-1185">Reference proteome</keyword>
<name>A0ABS8CKM9_9RHOB</name>
<comment type="caution">
    <text evidence="3">The sequence shown here is derived from an EMBL/GenBank/DDBJ whole genome shotgun (WGS) entry which is preliminary data.</text>
</comment>
<feature type="transmembrane region" description="Helical" evidence="2">
    <location>
        <begin position="103"/>
        <end position="124"/>
    </location>
</feature>
<dbReference type="SUPFAM" id="SSF48452">
    <property type="entry name" value="TPR-like"/>
    <property type="match status" value="1"/>
</dbReference>
<dbReference type="NCBIfam" id="TIGR03142">
    <property type="entry name" value="cytochro_ccmI"/>
    <property type="match status" value="1"/>
</dbReference>